<dbReference type="EMBL" id="JAHRIO010058925">
    <property type="protein sequence ID" value="MEQ2177042.1"/>
    <property type="molecule type" value="Genomic_DNA"/>
</dbReference>
<evidence type="ECO:0000313" key="2">
    <source>
        <dbReference type="EMBL" id="MEQ2177042.1"/>
    </source>
</evidence>
<dbReference type="PANTHER" id="PTHR31025">
    <property type="entry name" value="SI:CH211-196P9.1-RELATED"/>
    <property type="match status" value="1"/>
</dbReference>
<feature type="region of interest" description="Disordered" evidence="1">
    <location>
        <begin position="1"/>
        <end position="22"/>
    </location>
</feature>
<dbReference type="Proteomes" id="UP001476798">
    <property type="component" value="Unassembled WGS sequence"/>
</dbReference>
<dbReference type="PANTHER" id="PTHR31025:SF30">
    <property type="entry name" value="SI:DKEY-15H8.17"/>
    <property type="match status" value="1"/>
</dbReference>
<sequence>MIQKRKKGSDDTDEVPPEKRASIQDTYGCIKWDMKFLPVSETSESQQEKQKQMKILSEQTSFSPEEVKTLMKCTYYSPRKAINKGADLQILIEEWPFLFQEIGMSVHFEELTGVPLKQTFLTSLEKKAKRLLRFLETTCADKSKRVLEAVVKLRMQRGQLKGSSEDVKDMMLLLLSYFDEKEEILLHYVEETCLAREVQMEALPVTPCIIVCGKLMFYWKEPKQI</sequence>
<evidence type="ECO:0000313" key="3">
    <source>
        <dbReference type="Proteomes" id="UP001476798"/>
    </source>
</evidence>
<gene>
    <name evidence="2" type="ORF">GOODEAATRI_034462</name>
</gene>
<accession>A0ABV0P3P2</accession>
<protein>
    <submittedName>
        <fullName evidence="2">Uncharacterized protein</fullName>
    </submittedName>
</protein>
<name>A0ABV0P3P2_9TELE</name>
<reference evidence="2 3" key="1">
    <citation type="submission" date="2021-06" db="EMBL/GenBank/DDBJ databases">
        <authorList>
            <person name="Palmer J.M."/>
        </authorList>
    </citation>
    <scope>NUCLEOTIDE SEQUENCE [LARGE SCALE GENOMIC DNA]</scope>
    <source>
        <strain evidence="2 3">GA_2019</strain>
        <tissue evidence="2">Muscle</tissue>
    </source>
</reference>
<evidence type="ECO:0000256" key="1">
    <source>
        <dbReference type="SAM" id="MobiDB-lite"/>
    </source>
</evidence>
<organism evidence="2 3">
    <name type="scientific">Goodea atripinnis</name>
    <dbReference type="NCBI Taxonomy" id="208336"/>
    <lineage>
        <taxon>Eukaryota</taxon>
        <taxon>Metazoa</taxon>
        <taxon>Chordata</taxon>
        <taxon>Craniata</taxon>
        <taxon>Vertebrata</taxon>
        <taxon>Euteleostomi</taxon>
        <taxon>Actinopterygii</taxon>
        <taxon>Neopterygii</taxon>
        <taxon>Teleostei</taxon>
        <taxon>Neoteleostei</taxon>
        <taxon>Acanthomorphata</taxon>
        <taxon>Ovalentaria</taxon>
        <taxon>Atherinomorphae</taxon>
        <taxon>Cyprinodontiformes</taxon>
        <taxon>Goodeidae</taxon>
        <taxon>Goodea</taxon>
    </lineage>
</organism>
<keyword evidence="3" id="KW-1185">Reference proteome</keyword>
<comment type="caution">
    <text evidence="2">The sequence shown here is derived from an EMBL/GenBank/DDBJ whole genome shotgun (WGS) entry which is preliminary data.</text>
</comment>
<proteinExistence type="predicted"/>